<dbReference type="NCBIfam" id="NF000801">
    <property type="entry name" value="PRK00055.1-3"/>
    <property type="match status" value="1"/>
</dbReference>
<dbReference type="Proteomes" id="UP000635885">
    <property type="component" value="Unassembled WGS sequence"/>
</dbReference>
<feature type="binding site" evidence="8">
    <location>
        <position position="213"/>
    </location>
    <ligand>
        <name>Zn(2+)</name>
        <dbReference type="ChEBI" id="CHEBI:29105"/>
        <label>1</label>
        <note>catalytic</note>
    </ligand>
</feature>
<dbReference type="Pfam" id="PF23023">
    <property type="entry name" value="Anti-Pycsar_Apyc1"/>
    <property type="match status" value="1"/>
</dbReference>
<comment type="cofactor">
    <cofactor evidence="8">
        <name>Zn(2+)</name>
        <dbReference type="ChEBI" id="CHEBI:29105"/>
    </cofactor>
    <text evidence="8">Binds 2 Zn(2+) ions.</text>
</comment>
<organism evidence="9 10">
    <name type="scientific">Belliella aquatica</name>
    <dbReference type="NCBI Taxonomy" id="1323734"/>
    <lineage>
        <taxon>Bacteria</taxon>
        <taxon>Pseudomonadati</taxon>
        <taxon>Bacteroidota</taxon>
        <taxon>Cytophagia</taxon>
        <taxon>Cytophagales</taxon>
        <taxon>Cyclobacteriaceae</taxon>
        <taxon>Belliella</taxon>
    </lineage>
</organism>
<gene>
    <name evidence="8 9" type="primary">rnz</name>
    <name evidence="9" type="ORF">GCM10010993_07180</name>
</gene>
<comment type="subunit">
    <text evidence="1 8">Homodimer.</text>
</comment>
<comment type="similarity">
    <text evidence="8">Belongs to the RNase Z family.</text>
</comment>
<evidence type="ECO:0000256" key="2">
    <source>
        <dbReference type="ARBA" id="ARBA00022694"/>
    </source>
</evidence>
<keyword evidence="3 8" id="KW-0540">Nuclease</keyword>
<evidence type="ECO:0000313" key="9">
    <source>
        <dbReference type="EMBL" id="GGC30829.1"/>
    </source>
</evidence>
<evidence type="ECO:0000256" key="5">
    <source>
        <dbReference type="ARBA" id="ARBA00022759"/>
    </source>
</evidence>
<dbReference type="PANTHER" id="PTHR46018:SF2">
    <property type="entry name" value="ZINC PHOSPHODIESTERASE ELAC PROTEIN 1"/>
    <property type="match status" value="1"/>
</dbReference>
<sequence>MEFEVTILGSNSAIPAHGRNQTAQLVNVGLTSMLIDCGEGTQIQLRRFKLKYSRIENIFISHLHGDHYFGLMGMISTFHLHKRTRLLTIFGPQGLDEIITTQLKHSNTRLNFPLRFVQTNPSEKELILEEKNFKVFSIPLKHRLPCTGFLIQEKPGLLRMNKEMLLEHKISVEAINTLRKGIDFVNETEGITYLVKDFTLPPKPLRSYAFCSDTIYDPVDLVANIQGVSTIYHESTFGDDEALRAKETFHSTAKQAADIARKIGAKKLLLGHFSTRYVDLDPLLEQAKTNFENSFLSEEGLTYSIE</sequence>
<feature type="binding site" evidence="8">
    <location>
        <position position="272"/>
    </location>
    <ligand>
        <name>Zn(2+)</name>
        <dbReference type="ChEBI" id="CHEBI:29105"/>
        <label>2</label>
        <note>catalytic</note>
    </ligand>
</feature>
<dbReference type="Gene3D" id="3.60.15.10">
    <property type="entry name" value="Ribonuclease Z/Hydroxyacylglutathione hydrolase-like"/>
    <property type="match status" value="1"/>
</dbReference>
<feature type="active site" description="Proton acceptor" evidence="8">
    <location>
        <position position="66"/>
    </location>
</feature>
<reference evidence="10" key="1">
    <citation type="journal article" date="2019" name="Int. J. Syst. Evol. Microbiol.">
        <title>The Global Catalogue of Microorganisms (GCM) 10K type strain sequencing project: providing services to taxonomists for standard genome sequencing and annotation.</title>
        <authorList>
            <consortium name="The Broad Institute Genomics Platform"/>
            <consortium name="The Broad Institute Genome Sequencing Center for Infectious Disease"/>
            <person name="Wu L."/>
            <person name="Ma J."/>
        </authorList>
    </citation>
    <scope>NUCLEOTIDE SEQUENCE [LARGE SCALE GENOMIC DNA]</scope>
    <source>
        <strain evidence="10">CGMCC 1.12479</strain>
    </source>
</reference>
<feature type="binding site" evidence="8">
    <location>
        <position position="142"/>
    </location>
    <ligand>
        <name>Zn(2+)</name>
        <dbReference type="ChEBI" id="CHEBI:29105"/>
        <label>1</label>
        <note>catalytic</note>
    </ligand>
</feature>
<evidence type="ECO:0000256" key="4">
    <source>
        <dbReference type="ARBA" id="ARBA00022723"/>
    </source>
</evidence>
<comment type="caution">
    <text evidence="9">The sequence shown here is derived from an EMBL/GenBank/DDBJ whole genome shotgun (WGS) entry which is preliminary data.</text>
</comment>
<keyword evidence="7 8" id="KW-0862">Zinc</keyword>
<keyword evidence="4 8" id="KW-0479">Metal-binding</keyword>
<dbReference type="PANTHER" id="PTHR46018">
    <property type="entry name" value="ZINC PHOSPHODIESTERASE ELAC PROTEIN 1"/>
    <property type="match status" value="1"/>
</dbReference>
<dbReference type="CDD" id="cd07717">
    <property type="entry name" value="RNaseZ_ZiPD-like_MBL-fold"/>
    <property type="match status" value="1"/>
</dbReference>
<dbReference type="SUPFAM" id="SSF56281">
    <property type="entry name" value="Metallo-hydrolase/oxidoreductase"/>
    <property type="match status" value="1"/>
</dbReference>
<dbReference type="InterPro" id="IPR013471">
    <property type="entry name" value="RNase_Z/BN"/>
</dbReference>
<evidence type="ECO:0000256" key="1">
    <source>
        <dbReference type="ARBA" id="ARBA00011738"/>
    </source>
</evidence>
<evidence type="ECO:0000256" key="7">
    <source>
        <dbReference type="ARBA" id="ARBA00022833"/>
    </source>
</evidence>
<feature type="binding site" evidence="8">
    <location>
        <position position="67"/>
    </location>
    <ligand>
        <name>Zn(2+)</name>
        <dbReference type="ChEBI" id="CHEBI:29105"/>
        <label>2</label>
        <note>catalytic</note>
    </ligand>
</feature>
<accession>A0ABQ1LWM2</accession>
<dbReference type="EC" id="3.1.26.11" evidence="8"/>
<protein>
    <recommendedName>
        <fullName evidence="8">Ribonuclease Z</fullName>
        <shortName evidence="8">RNase Z</shortName>
        <ecNumber evidence="8">3.1.26.11</ecNumber>
    </recommendedName>
    <alternativeName>
        <fullName evidence="8">tRNA 3 endonuclease</fullName>
    </alternativeName>
    <alternativeName>
        <fullName evidence="8">tRNase Z</fullName>
    </alternativeName>
</protein>
<dbReference type="RefSeq" id="WP_188439790.1">
    <property type="nucleotide sequence ID" value="NZ_BMFD01000002.1"/>
</dbReference>
<feature type="binding site" evidence="8">
    <location>
        <position position="64"/>
    </location>
    <ligand>
        <name>Zn(2+)</name>
        <dbReference type="ChEBI" id="CHEBI:29105"/>
        <label>1</label>
        <note>catalytic</note>
    </ligand>
</feature>
<keyword evidence="5 8" id="KW-0255">Endonuclease</keyword>
<comment type="catalytic activity">
    <reaction evidence="8">
        <text>Endonucleolytic cleavage of RNA, removing extra 3' nucleotides from tRNA precursor, generating 3' termini of tRNAs. A 3'-hydroxy group is left at the tRNA terminus and a 5'-phosphoryl group is left at the trailer molecule.</text>
        <dbReference type="EC" id="3.1.26.11"/>
    </reaction>
</comment>
<keyword evidence="2 8" id="KW-0819">tRNA processing</keyword>
<feature type="binding site" evidence="8">
    <location>
        <position position="62"/>
    </location>
    <ligand>
        <name>Zn(2+)</name>
        <dbReference type="ChEBI" id="CHEBI:29105"/>
        <label>1</label>
        <note>catalytic</note>
    </ligand>
</feature>
<feature type="binding site" evidence="8">
    <location>
        <position position="213"/>
    </location>
    <ligand>
        <name>Zn(2+)</name>
        <dbReference type="ChEBI" id="CHEBI:29105"/>
        <label>2</label>
        <note>catalytic</note>
    </ligand>
</feature>
<feature type="binding site" evidence="8">
    <location>
        <position position="66"/>
    </location>
    <ligand>
        <name>Zn(2+)</name>
        <dbReference type="ChEBI" id="CHEBI:29105"/>
        <label>2</label>
        <note>catalytic</note>
    </ligand>
</feature>
<name>A0ABQ1LWM2_9BACT</name>
<proteinExistence type="inferred from homology"/>
<dbReference type="InterPro" id="IPR036866">
    <property type="entry name" value="RibonucZ/Hydroxyglut_hydro"/>
</dbReference>
<keyword evidence="6 8" id="KW-0378">Hydrolase</keyword>
<dbReference type="EMBL" id="BMFD01000002">
    <property type="protein sequence ID" value="GGC30829.1"/>
    <property type="molecule type" value="Genomic_DNA"/>
</dbReference>
<evidence type="ECO:0000256" key="8">
    <source>
        <dbReference type="HAMAP-Rule" id="MF_01818"/>
    </source>
</evidence>
<keyword evidence="10" id="KW-1185">Reference proteome</keyword>
<evidence type="ECO:0000313" key="10">
    <source>
        <dbReference type="Proteomes" id="UP000635885"/>
    </source>
</evidence>
<dbReference type="HAMAP" id="MF_01818">
    <property type="entry name" value="RNase_Z_BN"/>
    <property type="match status" value="1"/>
</dbReference>
<evidence type="ECO:0000256" key="3">
    <source>
        <dbReference type="ARBA" id="ARBA00022722"/>
    </source>
</evidence>
<evidence type="ECO:0000256" key="6">
    <source>
        <dbReference type="ARBA" id="ARBA00022801"/>
    </source>
</evidence>
<comment type="function">
    <text evidence="8">Zinc phosphodiesterase, which displays some tRNA 3'-processing endonuclease activity. Probably involved in tRNA maturation, by removing a 3'-trailer from precursor tRNA.</text>
</comment>